<dbReference type="EMBL" id="KB294671">
    <property type="protein sequence ID" value="ELU14253.1"/>
    <property type="molecule type" value="Genomic_DNA"/>
</dbReference>
<evidence type="ECO:0000313" key="5">
    <source>
        <dbReference type="Proteomes" id="UP000014760"/>
    </source>
</evidence>
<dbReference type="EMBL" id="AMQN01018645">
    <property type="status" value="NOT_ANNOTATED_CDS"/>
    <property type="molecule type" value="Genomic_DNA"/>
</dbReference>
<keyword evidence="5" id="KW-1185">Reference proteome</keyword>
<gene>
    <name evidence="3" type="ORF">CAPTEDRAFT_191662</name>
</gene>
<protein>
    <submittedName>
        <fullName evidence="3 4">Uncharacterized protein</fullName>
    </submittedName>
</protein>
<feature type="compositionally biased region" description="Acidic residues" evidence="1">
    <location>
        <begin position="96"/>
        <end position="108"/>
    </location>
</feature>
<reference evidence="4" key="3">
    <citation type="submission" date="2015-06" db="UniProtKB">
        <authorList>
            <consortium name="EnsemblMetazoa"/>
        </authorList>
    </citation>
    <scope>IDENTIFICATION</scope>
</reference>
<proteinExistence type="predicted"/>
<feature type="region of interest" description="Disordered" evidence="1">
    <location>
        <begin position="79"/>
        <end position="108"/>
    </location>
</feature>
<keyword evidence="2" id="KW-0812">Transmembrane</keyword>
<dbReference type="EnsemblMetazoa" id="CapteT191662">
    <property type="protein sequence ID" value="CapteP191662"/>
    <property type="gene ID" value="CapteG191662"/>
</dbReference>
<evidence type="ECO:0000256" key="1">
    <source>
        <dbReference type="SAM" id="MobiDB-lite"/>
    </source>
</evidence>
<keyword evidence="2" id="KW-1133">Transmembrane helix</keyword>
<evidence type="ECO:0000313" key="3">
    <source>
        <dbReference type="EMBL" id="ELU14253.1"/>
    </source>
</evidence>
<organism evidence="3">
    <name type="scientific">Capitella teleta</name>
    <name type="common">Polychaete worm</name>
    <dbReference type="NCBI Taxonomy" id="283909"/>
    <lineage>
        <taxon>Eukaryota</taxon>
        <taxon>Metazoa</taxon>
        <taxon>Spiralia</taxon>
        <taxon>Lophotrochozoa</taxon>
        <taxon>Annelida</taxon>
        <taxon>Polychaeta</taxon>
        <taxon>Sedentaria</taxon>
        <taxon>Scolecida</taxon>
        <taxon>Capitellidae</taxon>
        <taxon>Capitella</taxon>
    </lineage>
</organism>
<reference evidence="3 5" key="2">
    <citation type="journal article" date="2013" name="Nature">
        <title>Insights into bilaterian evolution from three spiralian genomes.</title>
        <authorList>
            <person name="Simakov O."/>
            <person name="Marletaz F."/>
            <person name="Cho S.J."/>
            <person name="Edsinger-Gonzales E."/>
            <person name="Havlak P."/>
            <person name="Hellsten U."/>
            <person name="Kuo D.H."/>
            <person name="Larsson T."/>
            <person name="Lv J."/>
            <person name="Arendt D."/>
            <person name="Savage R."/>
            <person name="Osoegawa K."/>
            <person name="de Jong P."/>
            <person name="Grimwood J."/>
            <person name="Chapman J.A."/>
            <person name="Shapiro H."/>
            <person name="Aerts A."/>
            <person name="Otillar R.P."/>
            <person name="Terry A.Y."/>
            <person name="Boore J.L."/>
            <person name="Grigoriev I.V."/>
            <person name="Lindberg D.R."/>
            <person name="Seaver E.C."/>
            <person name="Weisblat D.A."/>
            <person name="Putnam N.H."/>
            <person name="Rokhsar D.S."/>
        </authorList>
    </citation>
    <scope>NUCLEOTIDE SEQUENCE</scope>
    <source>
        <strain evidence="3 5">I ESC-2004</strain>
    </source>
</reference>
<feature type="transmembrane region" description="Helical" evidence="2">
    <location>
        <begin position="16"/>
        <end position="35"/>
    </location>
</feature>
<reference evidence="5" key="1">
    <citation type="submission" date="2012-12" db="EMBL/GenBank/DDBJ databases">
        <authorList>
            <person name="Hellsten U."/>
            <person name="Grimwood J."/>
            <person name="Chapman J.A."/>
            <person name="Shapiro H."/>
            <person name="Aerts A."/>
            <person name="Otillar R.P."/>
            <person name="Terry A.Y."/>
            <person name="Boore J.L."/>
            <person name="Simakov O."/>
            <person name="Marletaz F."/>
            <person name="Cho S.-J."/>
            <person name="Edsinger-Gonzales E."/>
            <person name="Havlak P."/>
            <person name="Kuo D.-H."/>
            <person name="Larsson T."/>
            <person name="Lv J."/>
            <person name="Arendt D."/>
            <person name="Savage R."/>
            <person name="Osoegawa K."/>
            <person name="de Jong P."/>
            <person name="Lindberg D.R."/>
            <person name="Seaver E.C."/>
            <person name="Weisblat D.A."/>
            <person name="Putnam N.H."/>
            <person name="Grigoriev I.V."/>
            <person name="Rokhsar D.S."/>
        </authorList>
    </citation>
    <scope>NUCLEOTIDE SEQUENCE</scope>
    <source>
        <strain evidence="5">I ESC-2004</strain>
    </source>
</reference>
<dbReference type="HOGENOM" id="CLU_2028866_0_0_1"/>
<dbReference type="Proteomes" id="UP000014760">
    <property type="component" value="Unassembled WGS sequence"/>
</dbReference>
<dbReference type="AlphaFoldDB" id="R7V5X2"/>
<sequence>MSQSLSTNPGLSPNPSVYATLALCLKSVMFCLLWHNFNFYNEDTRVSDLLTIQLCSPSIEDFDPTEAIHLWNNSARRPHAKPYGSRGMEDKTDLTDVADEEDSVDSETEFTEMDVDFELLDE</sequence>
<name>R7V5X2_CAPTE</name>
<dbReference type="OrthoDB" id="6117985at2759"/>
<evidence type="ECO:0000256" key="2">
    <source>
        <dbReference type="SAM" id="Phobius"/>
    </source>
</evidence>
<evidence type="ECO:0000313" key="4">
    <source>
        <dbReference type="EnsemblMetazoa" id="CapteP191662"/>
    </source>
</evidence>
<keyword evidence="2" id="KW-0472">Membrane</keyword>
<accession>R7V5X2</accession>